<protein>
    <submittedName>
        <fullName evidence="3">Gliding motility protein GldN</fullName>
    </submittedName>
</protein>
<proteinExistence type="predicted"/>
<accession>A0A9D2ZTY5</accession>
<dbReference type="EMBL" id="DWUP01000057">
    <property type="protein sequence ID" value="HJD52643.1"/>
    <property type="molecule type" value="Genomic_DNA"/>
</dbReference>
<feature type="region of interest" description="Disordered" evidence="1">
    <location>
        <begin position="26"/>
        <end position="45"/>
    </location>
</feature>
<dbReference type="Pfam" id="PF19841">
    <property type="entry name" value="GldN"/>
    <property type="match status" value="1"/>
</dbReference>
<evidence type="ECO:0000256" key="2">
    <source>
        <dbReference type="SAM" id="SignalP"/>
    </source>
</evidence>
<dbReference type="AlphaFoldDB" id="A0A9D2ZTY5"/>
<dbReference type="Proteomes" id="UP000787625">
    <property type="component" value="Unassembled WGS sequence"/>
</dbReference>
<organism evidence="3 4">
    <name type="scientific">Candidatus Avibacteroides avistercoris</name>
    <dbReference type="NCBI Taxonomy" id="2840690"/>
    <lineage>
        <taxon>Bacteria</taxon>
        <taxon>Pseudomonadati</taxon>
        <taxon>Bacteroidota</taxon>
        <taxon>Bacteroidia</taxon>
        <taxon>Bacteroidales</taxon>
        <taxon>Bacteroidaceae</taxon>
        <taxon>Bacteroidaceae incertae sedis</taxon>
        <taxon>Candidatus Avibacteroides</taxon>
    </lineage>
</organism>
<feature type="compositionally biased region" description="Basic and acidic residues" evidence="1">
    <location>
        <begin position="332"/>
        <end position="346"/>
    </location>
</feature>
<dbReference type="InterPro" id="IPR019847">
    <property type="entry name" value="Gliding_motility_assoc_GldN"/>
</dbReference>
<keyword evidence="2" id="KW-0732">Signal</keyword>
<name>A0A9D2ZTY5_9BACT</name>
<reference evidence="3" key="1">
    <citation type="journal article" date="2021" name="PeerJ">
        <title>Extensive microbial diversity within the chicken gut microbiome revealed by metagenomics and culture.</title>
        <authorList>
            <person name="Gilroy R."/>
            <person name="Ravi A."/>
            <person name="Getino M."/>
            <person name="Pursley I."/>
            <person name="Horton D.L."/>
            <person name="Alikhan N.F."/>
            <person name="Baker D."/>
            <person name="Gharbi K."/>
            <person name="Hall N."/>
            <person name="Watson M."/>
            <person name="Adriaenssens E.M."/>
            <person name="Foster-Nyarko E."/>
            <person name="Jarju S."/>
            <person name="Secka A."/>
            <person name="Antonio M."/>
            <person name="Oren A."/>
            <person name="Chaudhuri R.R."/>
            <person name="La Ragione R."/>
            <person name="Hildebrand F."/>
            <person name="Pallen M.J."/>
        </authorList>
    </citation>
    <scope>NUCLEOTIDE SEQUENCE</scope>
    <source>
        <strain evidence="3">MalCec1-1739</strain>
    </source>
</reference>
<comment type="caution">
    <text evidence="3">The sequence shown here is derived from an EMBL/GenBank/DDBJ whole genome shotgun (WGS) entry which is preliminary data.</text>
</comment>
<evidence type="ECO:0000313" key="4">
    <source>
        <dbReference type="Proteomes" id="UP000787625"/>
    </source>
</evidence>
<dbReference type="NCBIfam" id="TIGR03523">
    <property type="entry name" value="GldN"/>
    <property type="match status" value="1"/>
</dbReference>
<feature type="signal peptide" evidence="2">
    <location>
        <begin position="1"/>
        <end position="21"/>
    </location>
</feature>
<feature type="chain" id="PRO_5038844274" evidence="2">
    <location>
        <begin position="22"/>
        <end position="377"/>
    </location>
</feature>
<gene>
    <name evidence="3" type="primary">gldN</name>
    <name evidence="3" type="ORF">IAA93_02790</name>
</gene>
<feature type="compositionally biased region" description="Low complexity" evidence="1">
    <location>
        <begin position="357"/>
        <end position="370"/>
    </location>
</feature>
<feature type="region of interest" description="Disordered" evidence="1">
    <location>
        <begin position="295"/>
        <end position="377"/>
    </location>
</feature>
<evidence type="ECO:0000313" key="3">
    <source>
        <dbReference type="EMBL" id="HJD52643.1"/>
    </source>
</evidence>
<reference evidence="3" key="2">
    <citation type="submission" date="2021-04" db="EMBL/GenBank/DDBJ databases">
        <authorList>
            <person name="Gilroy R."/>
        </authorList>
    </citation>
    <scope>NUCLEOTIDE SEQUENCE</scope>
    <source>
        <strain evidence="3">MalCec1-1739</strain>
    </source>
</reference>
<evidence type="ECO:0000256" key="1">
    <source>
        <dbReference type="SAM" id="MobiDB-lite"/>
    </source>
</evidence>
<feature type="compositionally biased region" description="Acidic residues" evidence="1">
    <location>
        <begin position="295"/>
        <end position="304"/>
    </location>
</feature>
<sequence length="377" mass="43408">MKNVFCLMLLSLFCIVMTVDAQPPSRRRAQQEAEKSDNLTVRASSQYSPSVDFPADMKWKREIYRTIDLEKEANTALYYPERPIGEQMNLFSLIFKLAIEGKINIYEYNIDGNEQFGADYVISPKDMLDRFNIYYREKLVNRRDTVIVIDNSDIPSNEVKSFFVKETNYFDDRNSTYHSKIEAICPVLHRSDEFTLEITKYPMFWVRYDDLETYLTSISLMTSDYNNVSSMTVADFFESHLYEGDIYKTTNRLNRTLAQYCPTDSAMKAEQERIEGQLKAFESNLWTMDTVSEDTEAVTDDSGEETSGQESEEANATEPANSKRVGRDEDDGGQKSETKAKTEKSKSAKKSKKERSVSSSKSPVKAAPRASVRRERR</sequence>